<evidence type="ECO:0000256" key="1">
    <source>
        <dbReference type="SAM" id="MobiDB-lite"/>
    </source>
</evidence>
<organism evidence="2 3">
    <name type="scientific">Rachicladosporium monterosium</name>
    <dbReference type="NCBI Taxonomy" id="1507873"/>
    <lineage>
        <taxon>Eukaryota</taxon>
        <taxon>Fungi</taxon>
        <taxon>Dikarya</taxon>
        <taxon>Ascomycota</taxon>
        <taxon>Pezizomycotina</taxon>
        <taxon>Dothideomycetes</taxon>
        <taxon>Dothideomycetidae</taxon>
        <taxon>Cladosporiales</taxon>
        <taxon>Cladosporiaceae</taxon>
        <taxon>Rachicladosporium</taxon>
    </lineage>
</organism>
<keyword evidence="3" id="KW-1185">Reference proteome</keyword>
<feature type="region of interest" description="Disordered" evidence="1">
    <location>
        <begin position="1"/>
        <end position="64"/>
    </location>
</feature>
<comment type="caution">
    <text evidence="2">The sequence shown here is derived from an EMBL/GenBank/DDBJ whole genome shotgun (WGS) entry which is preliminary data.</text>
</comment>
<evidence type="ECO:0000313" key="3">
    <source>
        <dbReference type="Proteomes" id="UP001308179"/>
    </source>
</evidence>
<dbReference type="Proteomes" id="UP001308179">
    <property type="component" value="Unassembled WGS sequence"/>
</dbReference>
<sequence>MGSLETRPGKAGHGGSGLLRQHPSGIDPAAGKCERTESNTSSRSAGRFPATLRRVFGRKNSGCD</sequence>
<accession>A0ABR0LEF5</accession>
<name>A0ABR0LEF5_9PEZI</name>
<evidence type="ECO:0000313" key="2">
    <source>
        <dbReference type="EMBL" id="KAK5147608.1"/>
    </source>
</evidence>
<dbReference type="EMBL" id="JAVRRR010000033">
    <property type="protein sequence ID" value="KAK5147608.1"/>
    <property type="molecule type" value="Genomic_DNA"/>
</dbReference>
<proteinExistence type="predicted"/>
<protein>
    <submittedName>
        <fullName evidence="2">Uncharacterized protein</fullName>
    </submittedName>
</protein>
<reference evidence="2 3" key="1">
    <citation type="submission" date="2023-08" db="EMBL/GenBank/DDBJ databases">
        <title>Black Yeasts Isolated from many extreme environments.</title>
        <authorList>
            <person name="Coleine C."/>
            <person name="Stajich J.E."/>
            <person name="Selbmann L."/>
        </authorList>
    </citation>
    <scope>NUCLEOTIDE SEQUENCE [LARGE SCALE GENOMIC DNA]</scope>
    <source>
        <strain evidence="2 3">CCFEE 5386</strain>
    </source>
</reference>
<gene>
    <name evidence="2" type="ORF">LTR32_000983</name>
</gene>